<accession>A0A9X0QHG2</accession>
<organism evidence="1 2">
    <name type="scientific">Tunturiibacter gelidiferens</name>
    <dbReference type="NCBI Taxonomy" id="3069689"/>
    <lineage>
        <taxon>Bacteria</taxon>
        <taxon>Pseudomonadati</taxon>
        <taxon>Acidobacteriota</taxon>
        <taxon>Terriglobia</taxon>
        <taxon>Terriglobales</taxon>
        <taxon>Acidobacteriaceae</taxon>
        <taxon>Tunturiibacter</taxon>
    </lineage>
</organism>
<sequence>MNRSLLGRTRRPCLPPRAKTLHQTLTKISGTRLDIDALFTACTEKHVITEQIGGQEWFATGIEGFENHLRIIVLLEVYNYDH</sequence>
<evidence type="ECO:0000313" key="1">
    <source>
        <dbReference type="EMBL" id="MBB5330446.1"/>
    </source>
</evidence>
<comment type="caution">
    <text evidence="1">The sequence shown here is derived from an EMBL/GenBank/DDBJ whole genome shotgun (WGS) entry which is preliminary data.</text>
</comment>
<reference evidence="1 2" key="1">
    <citation type="submission" date="2020-08" db="EMBL/GenBank/DDBJ databases">
        <title>Genomic Encyclopedia of Type Strains, Phase IV (KMG-V): Genome sequencing to study the core and pangenomes of soil and plant-associated prokaryotes.</title>
        <authorList>
            <person name="Whitman W."/>
        </authorList>
    </citation>
    <scope>NUCLEOTIDE SEQUENCE [LARGE SCALE GENOMIC DNA]</scope>
    <source>
        <strain evidence="1 2">X5P2</strain>
    </source>
</reference>
<dbReference type="EMBL" id="JACHEB010000010">
    <property type="protein sequence ID" value="MBB5330446.1"/>
    <property type="molecule type" value="Genomic_DNA"/>
</dbReference>
<keyword evidence="2" id="KW-1185">Reference proteome</keyword>
<dbReference type="Proteomes" id="UP000535182">
    <property type="component" value="Unassembled WGS sequence"/>
</dbReference>
<gene>
    <name evidence="1" type="ORF">HDF14_004081</name>
</gene>
<dbReference type="RefSeq" id="WP_221304781.1">
    <property type="nucleotide sequence ID" value="NZ_JACHEB010000010.1"/>
</dbReference>
<protein>
    <submittedName>
        <fullName evidence="1">Uncharacterized protein</fullName>
    </submittedName>
</protein>
<evidence type="ECO:0000313" key="2">
    <source>
        <dbReference type="Proteomes" id="UP000535182"/>
    </source>
</evidence>
<proteinExistence type="predicted"/>
<name>A0A9X0QHG2_9BACT</name>
<dbReference type="AlphaFoldDB" id="A0A9X0QHG2"/>